<dbReference type="InterPro" id="IPR000073">
    <property type="entry name" value="AB_hydrolase_1"/>
</dbReference>
<dbReference type="PANTHER" id="PTHR43433">
    <property type="entry name" value="HYDROLASE, ALPHA/BETA FOLD FAMILY PROTEIN"/>
    <property type="match status" value="1"/>
</dbReference>
<sequence>MKFVKTTSANGEEINLHYQDLGTGTPVILIHGWPLDHQMWDYQSTALTDAGFRVISYDRRGFGKSDKPLTGYDYDTLADDLKALVDELGLENAVLAGFSMGGGEVVRYFSKHGGKGISKAILISSIAPFMLQTPDNPDGVPQEKIDEITAGLIDDRPGFLGTFSKQFYGQGLLNKPVSSERLATDLNIAMQATLKSTLGSAAAFSSTDLRAEMSSIQVPTLIIHGDEDQTVPIKATGEQAARLLPHAEYLVYEGEPHGLFITAKDRLNADLIDFIRK</sequence>
<proteinExistence type="inferred from homology"/>
<dbReference type="PANTHER" id="PTHR43433:SF4">
    <property type="entry name" value="NON-HEME CHLOROPEROXIDASE-RELATED"/>
    <property type="match status" value="1"/>
</dbReference>
<evidence type="ECO:0000259" key="2">
    <source>
        <dbReference type="Pfam" id="PF00561"/>
    </source>
</evidence>
<evidence type="ECO:0000313" key="3">
    <source>
        <dbReference type="EMBL" id="SFA39626.1"/>
    </source>
</evidence>
<feature type="domain" description="AB hydrolase-1" evidence="2">
    <location>
        <begin position="26"/>
        <end position="262"/>
    </location>
</feature>
<accession>A0A1I0SLI3</accession>
<dbReference type="InterPro" id="IPR000639">
    <property type="entry name" value="Epox_hydrolase-like"/>
</dbReference>
<dbReference type="Proteomes" id="UP000198836">
    <property type="component" value="Unassembled WGS sequence"/>
</dbReference>
<name>A0A1I0SLI3_9SPHI</name>
<comment type="similarity">
    <text evidence="1">Belongs to the AB hydrolase superfamily. Bacterial non-heme haloperoxidase / perhydrolase family.</text>
</comment>
<dbReference type="SUPFAM" id="SSF53474">
    <property type="entry name" value="alpha/beta-Hydrolases"/>
    <property type="match status" value="1"/>
</dbReference>
<keyword evidence="4" id="KW-1185">Reference proteome</keyword>
<evidence type="ECO:0000313" key="4">
    <source>
        <dbReference type="Proteomes" id="UP000198836"/>
    </source>
</evidence>
<dbReference type="FunFam" id="3.40.50.1820:FF:000205">
    <property type="entry name" value="Non-haem bromoperoxidase BPO-A2"/>
    <property type="match status" value="1"/>
</dbReference>
<dbReference type="EMBL" id="FOJM01000001">
    <property type="protein sequence ID" value="SFA39626.1"/>
    <property type="molecule type" value="Genomic_DNA"/>
</dbReference>
<dbReference type="AlphaFoldDB" id="A0A1I0SLI3"/>
<dbReference type="Gene3D" id="3.40.50.1820">
    <property type="entry name" value="alpha/beta hydrolase"/>
    <property type="match status" value="1"/>
</dbReference>
<gene>
    <name evidence="3" type="ORF">SAMN04488511_101486</name>
</gene>
<reference evidence="4" key="1">
    <citation type="submission" date="2016-10" db="EMBL/GenBank/DDBJ databases">
        <authorList>
            <person name="Varghese N."/>
            <person name="Submissions S."/>
        </authorList>
    </citation>
    <scope>NUCLEOTIDE SEQUENCE [LARGE SCALE GENOMIC DNA]</scope>
    <source>
        <strain evidence="4">DSM 18130</strain>
    </source>
</reference>
<dbReference type="PRINTS" id="PR00412">
    <property type="entry name" value="EPOXHYDRLASE"/>
</dbReference>
<dbReference type="STRING" id="332999.SAMN04488511_101486"/>
<dbReference type="PRINTS" id="PR00111">
    <property type="entry name" value="ABHYDROLASE"/>
</dbReference>
<protein>
    <submittedName>
        <fullName evidence="3">Pimeloyl-ACP methyl ester carboxylesterase</fullName>
    </submittedName>
</protein>
<evidence type="ECO:0000256" key="1">
    <source>
        <dbReference type="ARBA" id="ARBA00038128"/>
    </source>
</evidence>
<dbReference type="Pfam" id="PF00561">
    <property type="entry name" value="Abhydrolase_1"/>
    <property type="match status" value="1"/>
</dbReference>
<dbReference type="InterPro" id="IPR029058">
    <property type="entry name" value="AB_hydrolase_fold"/>
</dbReference>
<dbReference type="OrthoDB" id="9780932at2"/>
<dbReference type="GO" id="GO:0003824">
    <property type="term" value="F:catalytic activity"/>
    <property type="evidence" value="ECO:0007669"/>
    <property type="project" value="InterPro"/>
</dbReference>
<dbReference type="RefSeq" id="WP_090979842.1">
    <property type="nucleotide sequence ID" value="NZ_FOJM01000001.1"/>
</dbReference>
<organism evidence="3 4">
    <name type="scientific">Pedobacter suwonensis</name>
    <dbReference type="NCBI Taxonomy" id="332999"/>
    <lineage>
        <taxon>Bacteria</taxon>
        <taxon>Pseudomonadati</taxon>
        <taxon>Bacteroidota</taxon>
        <taxon>Sphingobacteriia</taxon>
        <taxon>Sphingobacteriales</taxon>
        <taxon>Sphingobacteriaceae</taxon>
        <taxon>Pedobacter</taxon>
    </lineage>
</organism>
<dbReference type="InterPro" id="IPR050471">
    <property type="entry name" value="AB_hydrolase"/>
</dbReference>